<sequence length="81" mass="8933">MDVAPNAGARMGVYAYYGGKPWRCEFSHSWHITSTLLLGMMLMGTDGGLLGSTGIQGRYGGRNLRIYFNDLERVPSEFGRA</sequence>
<reference evidence="1" key="2">
    <citation type="journal article" date="2024" name="Plant">
        <title>Genomic evolution and insights into agronomic trait innovations of Sesamum species.</title>
        <authorList>
            <person name="Miao H."/>
            <person name="Wang L."/>
            <person name="Qu L."/>
            <person name="Liu H."/>
            <person name="Sun Y."/>
            <person name="Le M."/>
            <person name="Wang Q."/>
            <person name="Wei S."/>
            <person name="Zheng Y."/>
            <person name="Lin W."/>
            <person name="Duan Y."/>
            <person name="Cao H."/>
            <person name="Xiong S."/>
            <person name="Wang X."/>
            <person name="Wei L."/>
            <person name="Li C."/>
            <person name="Ma Q."/>
            <person name="Ju M."/>
            <person name="Zhao R."/>
            <person name="Li G."/>
            <person name="Mu C."/>
            <person name="Tian Q."/>
            <person name="Mei H."/>
            <person name="Zhang T."/>
            <person name="Gao T."/>
            <person name="Zhang H."/>
        </authorList>
    </citation>
    <scope>NUCLEOTIDE SEQUENCE</scope>
    <source>
        <strain evidence="1">KEN1</strain>
    </source>
</reference>
<comment type="caution">
    <text evidence="1">The sequence shown here is derived from an EMBL/GenBank/DDBJ whole genome shotgun (WGS) entry which is preliminary data.</text>
</comment>
<proteinExistence type="predicted"/>
<name>A0AAW2T9L3_9LAMI</name>
<accession>A0AAW2T9L3</accession>
<dbReference type="AlphaFoldDB" id="A0AAW2T9L3"/>
<evidence type="ECO:0000313" key="1">
    <source>
        <dbReference type="EMBL" id="KAL0401459.1"/>
    </source>
</evidence>
<reference evidence="1" key="1">
    <citation type="submission" date="2020-06" db="EMBL/GenBank/DDBJ databases">
        <authorList>
            <person name="Li T."/>
            <person name="Hu X."/>
            <person name="Zhang T."/>
            <person name="Song X."/>
            <person name="Zhang H."/>
            <person name="Dai N."/>
            <person name="Sheng W."/>
            <person name="Hou X."/>
            <person name="Wei L."/>
        </authorList>
    </citation>
    <scope>NUCLEOTIDE SEQUENCE</scope>
    <source>
        <strain evidence="1">KEN1</strain>
        <tissue evidence="1">Leaf</tissue>
    </source>
</reference>
<protein>
    <submittedName>
        <fullName evidence="1">Uncharacterized protein</fullName>
    </submittedName>
</protein>
<gene>
    <name evidence="1" type="ORF">Slati_4175800</name>
</gene>
<dbReference type="EMBL" id="JACGWN010000015">
    <property type="protein sequence ID" value="KAL0401459.1"/>
    <property type="molecule type" value="Genomic_DNA"/>
</dbReference>
<organism evidence="1">
    <name type="scientific">Sesamum latifolium</name>
    <dbReference type="NCBI Taxonomy" id="2727402"/>
    <lineage>
        <taxon>Eukaryota</taxon>
        <taxon>Viridiplantae</taxon>
        <taxon>Streptophyta</taxon>
        <taxon>Embryophyta</taxon>
        <taxon>Tracheophyta</taxon>
        <taxon>Spermatophyta</taxon>
        <taxon>Magnoliopsida</taxon>
        <taxon>eudicotyledons</taxon>
        <taxon>Gunneridae</taxon>
        <taxon>Pentapetalae</taxon>
        <taxon>asterids</taxon>
        <taxon>lamiids</taxon>
        <taxon>Lamiales</taxon>
        <taxon>Pedaliaceae</taxon>
        <taxon>Sesamum</taxon>
    </lineage>
</organism>